<dbReference type="PROSITE" id="PS50983">
    <property type="entry name" value="FE_B12_PBP"/>
    <property type="match status" value="1"/>
</dbReference>
<organism evidence="3">
    <name type="scientific">Geoglobus ahangari</name>
    <dbReference type="NCBI Taxonomy" id="113653"/>
    <lineage>
        <taxon>Archaea</taxon>
        <taxon>Methanobacteriati</taxon>
        <taxon>Methanobacteriota</taxon>
        <taxon>Archaeoglobi</taxon>
        <taxon>Archaeoglobales</taxon>
        <taxon>Archaeoglobaceae</taxon>
        <taxon>Geoglobus</taxon>
    </lineage>
</organism>
<accession>A0A7C3UC74</accession>
<dbReference type="InterPro" id="IPR050902">
    <property type="entry name" value="ABC_Transporter_SBP"/>
</dbReference>
<dbReference type="SUPFAM" id="SSF53807">
    <property type="entry name" value="Helical backbone' metal receptor"/>
    <property type="match status" value="1"/>
</dbReference>
<gene>
    <name evidence="3" type="ORF">ENX77_05250</name>
</gene>
<evidence type="ECO:0000259" key="2">
    <source>
        <dbReference type="PROSITE" id="PS50983"/>
    </source>
</evidence>
<reference evidence="3" key="1">
    <citation type="journal article" date="2020" name="mSystems">
        <title>Genome- and Community-Level Interaction Insights into Carbon Utilization and Element Cycling Functions of Hydrothermarchaeota in Hydrothermal Sediment.</title>
        <authorList>
            <person name="Zhou Z."/>
            <person name="Liu Y."/>
            <person name="Xu W."/>
            <person name="Pan J."/>
            <person name="Luo Z.H."/>
            <person name="Li M."/>
        </authorList>
    </citation>
    <scope>NUCLEOTIDE SEQUENCE [LARGE SCALE GENOMIC DNA]</scope>
    <source>
        <strain evidence="3">SpSt-97</strain>
    </source>
</reference>
<dbReference type="PROSITE" id="PS51257">
    <property type="entry name" value="PROKAR_LIPOPROTEIN"/>
    <property type="match status" value="1"/>
</dbReference>
<dbReference type="EMBL" id="DTPI01000030">
    <property type="protein sequence ID" value="HGE66509.1"/>
    <property type="molecule type" value="Genomic_DNA"/>
</dbReference>
<dbReference type="PANTHER" id="PTHR30535">
    <property type="entry name" value="VITAMIN B12-BINDING PROTEIN"/>
    <property type="match status" value="1"/>
</dbReference>
<evidence type="ECO:0000313" key="3">
    <source>
        <dbReference type="EMBL" id="HGE66509.1"/>
    </source>
</evidence>
<protein>
    <submittedName>
        <fullName evidence="3">ABC transporter substrate-binding protein</fullName>
    </submittedName>
</protein>
<name>A0A7C3UC74_9EURY</name>
<dbReference type="Pfam" id="PF01497">
    <property type="entry name" value="Peripla_BP_2"/>
    <property type="match status" value="1"/>
</dbReference>
<sequence>MRSIILFSLLLTLVAFSGCISTPEESSKGEKSMKIIDMAGREIIIPSKVERVVVLNSETMSLMKALKVEAKVVGASAWAFKNPLIPKIYKMDEIQNVGTASKPNVEAIISLKPDLVITYYCGKSEQYAYETPAEDVKKLEEAGIPVIGICVAVTRKADIEEYDQHIRLIGKIFGKENEAEKLVSYLGELRSNLSKMLEKVDRKVKVVYSWSEQNRISGNSTITHTIIELAGGINIGRNISQPYATVNPEFIVESDPDVWIIWRSAKYGPDDIIGNPAYSKIKAVKERRVYKEPEILFSSWEPIIAHLSIYWHAKKYYPDLPFDFEEIQKDVFKKFYGVIT</sequence>
<dbReference type="PANTHER" id="PTHR30535:SF34">
    <property type="entry name" value="MOLYBDATE-BINDING PROTEIN MOLA"/>
    <property type="match status" value="1"/>
</dbReference>
<dbReference type="AlphaFoldDB" id="A0A7C3UC74"/>
<feature type="domain" description="Fe/B12 periplasmic-binding" evidence="2">
    <location>
        <begin position="51"/>
        <end position="320"/>
    </location>
</feature>
<dbReference type="InterPro" id="IPR054828">
    <property type="entry name" value="Vit_B12_bind_prot"/>
</dbReference>
<dbReference type="NCBIfam" id="NF038402">
    <property type="entry name" value="TroA_like"/>
    <property type="match status" value="1"/>
</dbReference>
<dbReference type="InterPro" id="IPR002491">
    <property type="entry name" value="ABC_transptr_periplasmic_BD"/>
</dbReference>
<keyword evidence="1" id="KW-0732">Signal</keyword>
<evidence type="ECO:0000256" key="1">
    <source>
        <dbReference type="ARBA" id="ARBA00022729"/>
    </source>
</evidence>
<comment type="caution">
    <text evidence="3">The sequence shown here is derived from an EMBL/GenBank/DDBJ whole genome shotgun (WGS) entry which is preliminary data.</text>
</comment>
<proteinExistence type="predicted"/>
<dbReference type="Gene3D" id="3.40.50.1980">
    <property type="entry name" value="Nitrogenase molybdenum iron protein domain"/>
    <property type="match status" value="2"/>
</dbReference>